<evidence type="ECO:0000256" key="1">
    <source>
        <dbReference type="SAM" id="MobiDB-lite"/>
    </source>
</evidence>
<evidence type="ECO:0000313" key="2">
    <source>
        <dbReference type="EMBL" id="QHT03390.1"/>
    </source>
</evidence>
<dbReference type="AlphaFoldDB" id="A0A6C0CHQ1"/>
<proteinExistence type="predicted"/>
<sequence>MQANIFSTSDYNCFLLSFQREIVLSFDWPPMDTNELCKMIAGQEARDQNDEGFFVSVGNGLVEISIQPVCEGLEPTKITLSQAICKPAFEQLLPIYLKNDAEIDGDKRMDEKENGSLQLSCPRSRIVRIKERSSSSQNQNRRVQTKTGKLVANEPNKSRS</sequence>
<feature type="region of interest" description="Disordered" evidence="1">
    <location>
        <begin position="128"/>
        <end position="160"/>
    </location>
</feature>
<dbReference type="EMBL" id="MN739411">
    <property type="protein sequence ID" value="QHT03390.1"/>
    <property type="molecule type" value="Genomic_DNA"/>
</dbReference>
<name>A0A6C0CHQ1_9ZZZZ</name>
<accession>A0A6C0CHQ1</accession>
<protein>
    <submittedName>
        <fullName evidence="2">Uncharacterized protein</fullName>
    </submittedName>
</protein>
<reference evidence="2" key="1">
    <citation type="journal article" date="2020" name="Nature">
        <title>Giant virus diversity and host interactions through global metagenomics.</title>
        <authorList>
            <person name="Schulz F."/>
            <person name="Roux S."/>
            <person name="Paez-Espino D."/>
            <person name="Jungbluth S."/>
            <person name="Walsh D.A."/>
            <person name="Denef V.J."/>
            <person name="McMahon K.D."/>
            <person name="Konstantinidis K.T."/>
            <person name="Eloe-Fadrosh E.A."/>
            <person name="Kyrpides N.C."/>
            <person name="Woyke T."/>
        </authorList>
    </citation>
    <scope>NUCLEOTIDE SEQUENCE</scope>
    <source>
        <strain evidence="2">GVMAG-M-3300021079-18</strain>
    </source>
</reference>
<organism evidence="2">
    <name type="scientific">viral metagenome</name>
    <dbReference type="NCBI Taxonomy" id="1070528"/>
    <lineage>
        <taxon>unclassified sequences</taxon>
        <taxon>metagenomes</taxon>
        <taxon>organismal metagenomes</taxon>
    </lineage>
</organism>